<protein>
    <recommendedName>
        <fullName evidence="2">endopeptidase La</fullName>
        <ecNumber evidence="2">3.4.21.53</ecNumber>
    </recommendedName>
</protein>
<feature type="active site" evidence="2">
    <location>
        <position position="664"/>
    </location>
</feature>
<dbReference type="Gene3D" id="3.40.50.300">
    <property type="entry name" value="P-loop containing nucleotide triphosphate hydrolases"/>
    <property type="match status" value="2"/>
</dbReference>
<dbReference type="EC" id="3.4.21.53" evidence="2"/>
<dbReference type="EMBL" id="BAET01000008">
    <property type="protein sequence ID" value="GAB55246.1"/>
    <property type="molecule type" value="Genomic_DNA"/>
</dbReference>
<dbReference type="GO" id="GO:0004176">
    <property type="term" value="F:ATP-dependent peptidase activity"/>
    <property type="evidence" value="ECO:0007669"/>
    <property type="project" value="UniProtKB-UniRule"/>
</dbReference>
<evidence type="ECO:0000256" key="2">
    <source>
        <dbReference type="PROSITE-ProRule" id="PRU01122"/>
    </source>
</evidence>
<dbReference type="RefSeq" id="WP_006004170.1">
    <property type="nucleotide sequence ID" value="NZ_BAET01000008.1"/>
</dbReference>
<dbReference type="Pfam" id="PF20437">
    <property type="entry name" value="LonC_helical"/>
    <property type="match status" value="1"/>
</dbReference>
<dbReference type="GO" id="GO:0005524">
    <property type="term" value="F:ATP binding"/>
    <property type="evidence" value="ECO:0007669"/>
    <property type="project" value="InterPro"/>
</dbReference>
<comment type="similarity">
    <text evidence="2">Belongs to the peptidase S16 family.</text>
</comment>
<dbReference type="SUPFAM" id="SSF54211">
    <property type="entry name" value="Ribosomal protein S5 domain 2-like"/>
    <property type="match status" value="1"/>
</dbReference>
<dbReference type="InterPro" id="IPR041699">
    <property type="entry name" value="AAA_32"/>
</dbReference>
<dbReference type="InterPro" id="IPR046843">
    <property type="entry name" value="LonB_AAA-LID"/>
</dbReference>
<dbReference type="Pfam" id="PF20436">
    <property type="entry name" value="LonB_AAA-LID"/>
    <property type="match status" value="1"/>
</dbReference>
<dbReference type="Pfam" id="PF05362">
    <property type="entry name" value="Lon_C"/>
    <property type="match status" value="1"/>
</dbReference>
<dbReference type="AlphaFoldDB" id="H5TAB9"/>
<dbReference type="PANTHER" id="PTHR10046">
    <property type="entry name" value="ATP DEPENDENT LON PROTEASE FAMILY MEMBER"/>
    <property type="match status" value="1"/>
</dbReference>
<dbReference type="Proteomes" id="UP000053586">
    <property type="component" value="Unassembled WGS sequence"/>
</dbReference>
<evidence type="ECO:0000313" key="4">
    <source>
        <dbReference type="EMBL" id="GAB55246.1"/>
    </source>
</evidence>
<evidence type="ECO:0000259" key="3">
    <source>
        <dbReference type="PROSITE" id="PS51786"/>
    </source>
</evidence>
<dbReference type="InterPro" id="IPR027417">
    <property type="entry name" value="P-loop_NTPase"/>
</dbReference>
<dbReference type="InterPro" id="IPR014721">
    <property type="entry name" value="Ribsml_uS5_D2-typ_fold_subgr"/>
</dbReference>
<reference evidence="4 5" key="1">
    <citation type="journal article" date="2012" name="J. Bacteriol.">
        <title>Genome sequence of proteorhodopsin-containing sea ice bacterium Glaciecola punicea ACAM 611T.</title>
        <authorList>
            <person name="Qin Q.-L."/>
            <person name="Xie B.-B."/>
            <person name="Shu Y.-L."/>
            <person name="Rong J.-C."/>
            <person name="Zhao D.-L."/>
            <person name="Zhang X.-Y."/>
            <person name="Chen X.-L."/>
            <person name="Zhou B.-C."/>
            <person name="Zhanga Y.-Z."/>
        </authorList>
    </citation>
    <scope>NUCLEOTIDE SEQUENCE [LARGE SCALE GENOMIC DNA]</scope>
    <source>
        <strain evidence="4 5">ACAM 611</strain>
    </source>
</reference>
<keyword evidence="2" id="KW-0720">Serine protease</keyword>
<dbReference type="Gene3D" id="1.10.8.60">
    <property type="match status" value="1"/>
</dbReference>
<comment type="catalytic activity">
    <reaction evidence="2">
        <text>Hydrolysis of proteins in presence of ATP.</text>
        <dbReference type="EC" id="3.4.21.53"/>
    </reaction>
</comment>
<accession>H5TAB9</accession>
<feature type="active site" evidence="2">
    <location>
        <position position="707"/>
    </location>
</feature>
<dbReference type="STRING" id="56804.BAE46_02100"/>
<dbReference type="InterPro" id="IPR046844">
    <property type="entry name" value="Lon-like_helical"/>
</dbReference>
<dbReference type="InterPro" id="IPR008269">
    <property type="entry name" value="Lon_proteolytic"/>
</dbReference>
<reference evidence="4 5" key="2">
    <citation type="journal article" date="2017" name="Antonie Van Leeuwenhoek">
        <title>Rhizobium rhizosphaerae sp. nov., a novel species isolated from rice rhizosphere.</title>
        <authorList>
            <person name="Zhao J.J."/>
            <person name="Zhang J."/>
            <person name="Zhang R.J."/>
            <person name="Zhang C.W."/>
            <person name="Yin H.Q."/>
            <person name="Zhang X.X."/>
        </authorList>
    </citation>
    <scope>NUCLEOTIDE SEQUENCE [LARGE SCALE GENOMIC DNA]</scope>
    <source>
        <strain evidence="4 5">ACAM 611</strain>
    </source>
</reference>
<sequence length="806" mass="88898">MTVLTPAETSATERKKLALLPSQLSVDVPLSMIAQAIEANIKSSSLIGQQRAKDALSFGLGVDAAGYNLYVMGEQATGRFTLVNDYITAIKKPKYPVLDWCYLNNLEAEREPMALSLAAGESKRLVKDIETLIDEIMATFPAVFENPSFQRKKGAITRHFDQKYDSAIDQVEKIALSRSVALVEDGNNITFSPIIDGKPLNDGEFTSKTDIDRQHYYDVIDGLEVHLSEALLELPAWQRASVEQQKALKQETVEQGIRPLLKALEQKYVGNIAILKYCQQLKKHLIETVIEVLSGDDKDDKGNEFDKRALFVDTYLPNVLVANKACDIVPLIYEPNPNYQNLFGKIEYTSVQGSIYTNYQMITAGALHRANAGYLVLDAEKLLDHPHVWEALKLALKFEQIRLELPQQDLAMVNNITQIPQPIPLKVKLILLGSSELYYTLQEYDPEFSELVRVLVDFDHEIDLTQENINHFVTRLRQQVANIGLSDINHDAIAFCIRYSLRQGEHQSKLSAKFADVIELLNEAHYFCRLANNEILTRAHIEYALKAKKYRSGRVSDTFLLDIEEGHVLISTAGKAVGTVNGLTVLEVGDTAFGTPARVTASVYAGSSGVVDIEREVELGQSIHSKGVLLLTGYLGNKYAKTFPLTLSANIALEQSYGYIDGDSASLAELLALISSLTDIGLEQGIAITGSINQLGEVQAVGGINEKIEGYFTLCANRGLTGEQGVVIPKSNHVNLMLSDEVIAAVENGLFTIYAVSDVDQAICVTMKQTAGKLSSRGTYPKNTVHSMAISRLFAISNVVNGMTDE</sequence>
<feature type="domain" description="Lon proteolytic" evidence="3">
    <location>
        <begin position="574"/>
        <end position="769"/>
    </location>
</feature>
<dbReference type="GO" id="GO:0006508">
    <property type="term" value="P:proteolysis"/>
    <property type="evidence" value="ECO:0007669"/>
    <property type="project" value="UniProtKB-KW"/>
</dbReference>
<dbReference type="GO" id="GO:0030163">
    <property type="term" value="P:protein catabolic process"/>
    <property type="evidence" value="ECO:0007669"/>
    <property type="project" value="InterPro"/>
</dbReference>
<dbReference type="Pfam" id="PF13654">
    <property type="entry name" value="AAA_32"/>
    <property type="match status" value="1"/>
</dbReference>
<dbReference type="GO" id="GO:0004252">
    <property type="term" value="F:serine-type endopeptidase activity"/>
    <property type="evidence" value="ECO:0007669"/>
    <property type="project" value="UniProtKB-UniRule"/>
</dbReference>
<keyword evidence="1 2" id="KW-0645">Protease</keyword>
<comment type="caution">
    <text evidence="4">The sequence shown here is derived from an EMBL/GenBank/DDBJ whole genome shotgun (WGS) entry which is preliminary data.</text>
</comment>
<organism evidence="4 5">
    <name type="scientific">Glaciecola punicea ACAM 611</name>
    <dbReference type="NCBI Taxonomy" id="1121923"/>
    <lineage>
        <taxon>Bacteria</taxon>
        <taxon>Pseudomonadati</taxon>
        <taxon>Pseudomonadota</taxon>
        <taxon>Gammaproteobacteria</taxon>
        <taxon>Alteromonadales</taxon>
        <taxon>Alteromonadaceae</taxon>
        <taxon>Glaciecola</taxon>
    </lineage>
</organism>
<dbReference type="Gene3D" id="3.30.230.10">
    <property type="match status" value="1"/>
</dbReference>
<dbReference type="PROSITE" id="PS51786">
    <property type="entry name" value="LON_PROTEOLYTIC"/>
    <property type="match status" value="1"/>
</dbReference>
<dbReference type="PRINTS" id="PR00830">
    <property type="entry name" value="ENDOLAPTASE"/>
</dbReference>
<name>H5TAB9_9ALTE</name>
<dbReference type="InterPro" id="IPR027065">
    <property type="entry name" value="Lon_Prtase"/>
</dbReference>
<evidence type="ECO:0000256" key="1">
    <source>
        <dbReference type="ARBA" id="ARBA00022670"/>
    </source>
</evidence>
<keyword evidence="5" id="KW-1185">Reference proteome</keyword>
<keyword evidence="2" id="KW-0378">Hydrolase</keyword>
<gene>
    <name evidence="4" type="ORF">GPUN_1116</name>
</gene>
<dbReference type="InterPro" id="IPR020568">
    <property type="entry name" value="Ribosomal_Su5_D2-typ_SF"/>
</dbReference>
<dbReference type="eggNOG" id="COG1067">
    <property type="taxonomic scope" value="Bacteria"/>
</dbReference>
<proteinExistence type="inferred from homology"/>
<evidence type="ECO:0000313" key="5">
    <source>
        <dbReference type="Proteomes" id="UP000053586"/>
    </source>
</evidence>